<accession>A0A1H5XW03</accession>
<evidence type="ECO:0000313" key="2">
    <source>
        <dbReference type="Proteomes" id="UP000236745"/>
    </source>
</evidence>
<evidence type="ECO:0000313" key="1">
    <source>
        <dbReference type="EMBL" id="SEG15833.1"/>
    </source>
</evidence>
<protein>
    <recommendedName>
        <fullName evidence="3">ASCH domain-containing protein</fullName>
    </recommendedName>
</protein>
<sequence length="240" mass="26924">MKARPMLFTGDMVRALLDGRKRQTRRLVPEWQLPKLTHDATEYMSVAQRHPQWGFGVFGKTEQECMNNYNTEYGGLCPFGRTGDLIYVREKTIKVEEHGYLGPVYAASELGTEILDTGLRPAPDDMTEVEPYDIRLRPSIHMHRSASRITLRITSVRVERLRDISAADAAAEGCDKPDLPRAVGGVAGDFVADERTSFAILWNRINGSGSWSANPWVWVIEFDVIKANVDAVIKQMEAAA</sequence>
<proteinExistence type="predicted"/>
<dbReference type="EMBL" id="FNVQ01000001">
    <property type="protein sequence ID" value="SEG15833.1"/>
    <property type="molecule type" value="Genomic_DNA"/>
</dbReference>
<dbReference type="RefSeq" id="WP_200826688.1">
    <property type="nucleotide sequence ID" value="NZ_FNVQ01000001.1"/>
</dbReference>
<reference evidence="1 2" key="1">
    <citation type="submission" date="2016-10" db="EMBL/GenBank/DDBJ databases">
        <authorList>
            <person name="de Groot N.N."/>
        </authorList>
    </citation>
    <scope>NUCLEOTIDE SEQUENCE [LARGE SCALE GENOMIC DNA]</scope>
    <source>
        <strain evidence="1 2">DSM 22012</strain>
    </source>
</reference>
<dbReference type="AlphaFoldDB" id="A0A1H5XW03"/>
<organism evidence="1 2">
    <name type="scientific">Marinobacterium lutimaris</name>
    <dbReference type="NCBI Taxonomy" id="568106"/>
    <lineage>
        <taxon>Bacteria</taxon>
        <taxon>Pseudomonadati</taxon>
        <taxon>Pseudomonadota</taxon>
        <taxon>Gammaproteobacteria</taxon>
        <taxon>Oceanospirillales</taxon>
        <taxon>Oceanospirillaceae</taxon>
        <taxon>Marinobacterium</taxon>
    </lineage>
</organism>
<keyword evidence="2" id="KW-1185">Reference proteome</keyword>
<gene>
    <name evidence="1" type="ORF">SAMN05444390_1011522</name>
</gene>
<evidence type="ECO:0008006" key="3">
    <source>
        <dbReference type="Google" id="ProtNLM"/>
    </source>
</evidence>
<dbReference type="Proteomes" id="UP000236745">
    <property type="component" value="Unassembled WGS sequence"/>
</dbReference>
<name>A0A1H5XW03_9GAMM</name>